<keyword evidence="3" id="KW-1185">Reference proteome</keyword>
<protein>
    <submittedName>
        <fullName evidence="2">Uncharacterized protein</fullName>
    </submittedName>
</protein>
<reference evidence="2 3" key="1">
    <citation type="submission" date="2016-11" db="EMBL/GenBank/DDBJ databases">
        <title>Mixed transmission modes and dynamic genome evolution in an obligate animal-bacterial symbiosis.</title>
        <authorList>
            <person name="Russell S.L."/>
            <person name="Corbett-Detig R.B."/>
            <person name="Cavanaugh C.M."/>
        </authorList>
    </citation>
    <scope>NUCLEOTIDE SEQUENCE [LARGE SCALE GENOMIC DNA]</scope>
    <source>
        <strain evidence="2">Se-Cadez</strain>
    </source>
</reference>
<dbReference type="OrthoDB" id="7156875at2"/>
<dbReference type="AlphaFoldDB" id="A0A1T2KSF7"/>
<name>A0A1T2KSF7_9GAMM</name>
<feature type="chain" id="PRO_5012843166" evidence="1">
    <location>
        <begin position="29"/>
        <end position="1265"/>
    </location>
</feature>
<evidence type="ECO:0000256" key="1">
    <source>
        <dbReference type="SAM" id="SignalP"/>
    </source>
</evidence>
<dbReference type="RefSeq" id="WP_078488086.1">
    <property type="nucleotide sequence ID" value="NZ_MPRJ01000089.1"/>
</dbReference>
<evidence type="ECO:0000313" key="2">
    <source>
        <dbReference type="EMBL" id="OOZ35626.1"/>
    </source>
</evidence>
<keyword evidence="1" id="KW-0732">Signal</keyword>
<feature type="signal peptide" evidence="1">
    <location>
        <begin position="1"/>
        <end position="28"/>
    </location>
</feature>
<comment type="caution">
    <text evidence="2">The sequence shown here is derived from an EMBL/GenBank/DDBJ whole genome shotgun (WGS) entry which is preliminary data.</text>
</comment>
<dbReference type="Proteomes" id="UP000190896">
    <property type="component" value="Unassembled WGS sequence"/>
</dbReference>
<gene>
    <name evidence="2" type="ORF">BOW51_11155</name>
</gene>
<organism evidence="2 3">
    <name type="scientific">Solemya velesiana gill symbiont</name>
    <dbReference type="NCBI Taxonomy" id="1918948"/>
    <lineage>
        <taxon>Bacteria</taxon>
        <taxon>Pseudomonadati</taxon>
        <taxon>Pseudomonadota</taxon>
        <taxon>Gammaproteobacteria</taxon>
        <taxon>sulfur-oxidizing symbionts</taxon>
    </lineage>
</organism>
<proteinExistence type="predicted"/>
<sequence length="1265" mass="137209">MNIKVREIMKKCGIVVCAALYIATPAFADDVEIFFNTSNVSGEDIGDPLVMFGLDYRPNVINANLCNAATLAEVQNCGWDDPTTTDDDDFYAAYYNVFTNEDVADGSLSFLEVLRASLRYVLGELDDVRIGLMLNHAQINNCEGASGTAGCSNGGYIAMGLLPIDAVDNSGGWYTTWLDNDGDGVHDVDAGDDPSTGLNILDGKLASILDLGTGAGAHSNQGKELYFELYRYLRGWDIYNGHVGYADYDDRCDEDNLDDDTMPSCFDRRGNPEDDDDYPAIAWDATTVGDVGIGATAPDYPVEEAGNTEYYSPFEDQSLICSGVYAINFMFGVSNQDNDSDNEIEDDDAGQISAESAGMVELDGSDPIDISGNRNEFGTLIEWLYEGSDGSPRDLSDLAGVQNVTSYFMYKGNVQNTMNGYAVSGGSGQAYEVLDDPKAMVDTITNIFKEILRQNTTFEAPAVTVNSYNRLTHRDELFFALFSQEEHQNWPGNLKKYKLGEITTEVCTDLNGDGDTTDPGECVTEPVQRLVDQNDNEAVNQSDGVFKATTCSFWSNCSIDRDNDGTADADGDIVEWGGAAEEITLSRTLYTYIGTDRYAVHEDTSQITHEMLNVSLDETSVHAGDDICDVDGDSDGDFECVDMDGDGDADSTDHDLLREDLLQIARSYDPETGEVLQNMGDPIHARPAVIEYDADLSNQGACPDLRIAMTTNEGQFHLIDAGGDSGCTDNDANVGGTEVVSFMPEELLPQLKQVNGPITVEGTGQTRFNTYGLDGSPVVWRYDADAGDGTARDGVINYGADSDEDFVYLFLTQRRGGKGIWALDITNPTSPELMWKVWDGDLTSVNGTSAADVYSELGQTWSTPKLTKIKDGEYDRGVLVFGGGYDPDQDDAYSFSDTQGRAIYVVDAYTGEPLWTVSGEAASTTPTQPSGGASGTMLIPEMDNSIPAEVQPADIDSDGYLDRIYAVDVVGRVFRIDFDILPNGDSTSTQMYGGGMVAALNDSSCDEEAPTDGVADACHRRFYNKPDVAVMVGYPAAPYVQVAVGSGYRAWPASVSGIQDRFYVLFDENVIDPLLSSVYGTGAGEQYHWTEDSDLANLTDIPGDVSDYSGAQTAAETALGNKHGWYFNLELTTDAGGTVTSHEKVLSDSVTFNGLILFTTYIRSSEDEANVCEPSLGSGRFYAVNAFNGLPVGDINQGVFFTEDTARSDFSEADRYMNLGRKGIPTTPQIILTDEGPRVIVTTELIPEGLLDSDLFSKKWWLDAK</sequence>
<accession>A0A1T2KSF7</accession>
<evidence type="ECO:0000313" key="3">
    <source>
        <dbReference type="Proteomes" id="UP000190896"/>
    </source>
</evidence>
<dbReference type="EMBL" id="MPRJ01000089">
    <property type="protein sequence ID" value="OOZ35626.1"/>
    <property type="molecule type" value="Genomic_DNA"/>
</dbReference>